<evidence type="ECO:0000313" key="3">
    <source>
        <dbReference type="Proteomes" id="UP000234681"/>
    </source>
</evidence>
<accession>A6IQ29</accession>
<evidence type="ECO:0000256" key="1">
    <source>
        <dbReference type="SAM" id="MobiDB-lite"/>
    </source>
</evidence>
<proteinExistence type="predicted"/>
<reference evidence="2 3" key="1">
    <citation type="submission" date="2005-09" db="EMBL/GenBank/DDBJ databases">
        <authorList>
            <person name="Mural R.J."/>
            <person name="Li P.W."/>
            <person name="Adams M.D."/>
            <person name="Amanatides P.G."/>
            <person name="Baden-Tillson H."/>
            <person name="Barnstead M."/>
            <person name="Chin S.H."/>
            <person name="Dew I."/>
            <person name="Evans C.A."/>
            <person name="Ferriera S."/>
            <person name="Flanigan M."/>
            <person name="Fosler C."/>
            <person name="Glodek A."/>
            <person name="Gu Z."/>
            <person name="Holt R.A."/>
            <person name="Jennings D."/>
            <person name="Kraft C.L."/>
            <person name="Lu F."/>
            <person name="Nguyen T."/>
            <person name="Nusskern D.R."/>
            <person name="Pfannkoch C.M."/>
            <person name="Sitter C."/>
            <person name="Sutton G.G."/>
            <person name="Venter J.C."/>
            <person name="Wang Z."/>
            <person name="Woodage T."/>
            <person name="Zheng X.H."/>
            <person name="Zhong F."/>
        </authorList>
    </citation>
    <scope>NUCLEOTIDE SEQUENCE [LARGE SCALE GENOMIC DNA]</scope>
    <source>
        <strain>BN</strain>
        <strain evidence="3">Sprague-Dawley</strain>
    </source>
</reference>
<protein>
    <submittedName>
        <fullName evidence="2">RCG36350</fullName>
    </submittedName>
</protein>
<feature type="region of interest" description="Disordered" evidence="1">
    <location>
        <begin position="1"/>
        <end position="40"/>
    </location>
</feature>
<gene>
    <name evidence="2" type="ORF">rCG_36350</name>
</gene>
<evidence type="ECO:0000313" key="2">
    <source>
        <dbReference type="EMBL" id="EDL95984.1"/>
    </source>
</evidence>
<dbReference type="AlphaFoldDB" id="A6IQ29"/>
<dbReference type="Proteomes" id="UP000234681">
    <property type="component" value="Chromosome X"/>
</dbReference>
<organism evidence="2 3">
    <name type="scientific">Rattus norvegicus</name>
    <name type="common">Rat</name>
    <dbReference type="NCBI Taxonomy" id="10116"/>
    <lineage>
        <taxon>Eukaryota</taxon>
        <taxon>Metazoa</taxon>
        <taxon>Chordata</taxon>
        <taxon>Craniata</taxon>
        <taxon>Vertebrata</taxon>
        <taxon>Euteleostomi</taxon>
        <taxon>Mammalia</taxon>
        <taxon>Eutheria</taxon>
        <taxon>Euarchontoglires</taxon>
        <taxon>Glires</taxon>
        <taxon>Rodentia</taxon>
        <taxon>Myomorpha</taxon>
        <taxon>Muroidea</taxon>
        <taxon>Muridae</taxon>
        <taxon>Murinae</taxon>
        <taxon>Rattus</taxon>
    </lineage>
</organism>
<feature type="compositionally biased region" description="Basic and acidic residues" evidence="1">
    <location>
        <begin position="27"/>
        <end position="40"/>
    </location>
</feature>
<sequence>MHSGHSIWGIEDGTDLEDSTSFHGTRRCHDSKAENKQTIR</sequence>
<name>A6IQ29_RAT</name>
<dbReference type="EMBL" id="CH473966">
    <property type="protein sequence ID" value="EDL95984.1"/>
    <property type="molecule type" value="Genomic_DNA"/>
</dbReference>